<keyword evidence="3" id="KW-1185">Reference proteome</keyword>
<feature type="region of interest" description="Disordered" evidence="1">
    <location>
        <begin position="118"/>
        <end position="143"/>
    </location>
</feature>
<dbReference type="EMBL" id="JAKOGI010002173">
    <property type="protein sequence ID" value="KAJ8422707.1"/>
    <property type="molecule type" value="Genomic_DNA"/>
</dbReference>
<accession>A0A9Q1GK96</accession>
<organism evidence="2 3">
    <name type="scientific">Carnegiea gigantea</name>
    <dbReference type="NCBI Taxonomy" id="171969"/>
    <lineage>
        <taxon>Eukaryota</taxon>
        <taxon>Viridiplantae</taxon>
        <taxon>Streptophyta</taxon>
        <taxon>Embryophyta</taxon>
        <taxon>Tracheophyta</taxon>
        <taxon>Spermatophyta</taxon>
        <taxon>Magnoliopsida</taxon>
        <taxon>eudicotyledons</taxon>
        <taxon>Gunneridae</taxon>
        <taxon>Pentapetalae</taxon>
        <taxon>Caryophyllales</taxon>
        <taxon>Cactineae</taxon>
        <taxon>Cactaceae</taxon>
        <taxon>Cactoideae</taxon>
        <taxon>Echinocereeae</taxon>
        <taxon>Carnegiea</taxon>
    </lineage>
</organism>
<evidence type="ECO:0000256" key="1">
    <source>
        <dbReference type="SAM" id="MobiDB-lite"/>
    </source>
</evidence>
<dbReference type="AlphaFoldDB" id="A0A9Q1GK96"/>
<dbReference type="Proteomes" id="UP001153076">
    <property type="component" value="Unassembled WGS sequence"/>
</dbReference>
<reference evidence="2" key="1">
    <citation type="submission" date="2022-04" db="EMBL/GenBank/DDBJ databases">
        <title>Carnegiea gigantea Genome sequencing and assembly v2.</title>
        <authorList>
            <person name="Copetti D."/>
            <person name="Sanderson M.J."/>
            <person name="Burquez A."/>
            <person name="Wojciechowski M.F."/>
        </authorList>
    </citation>
    <scope>NUCLEOTIDE SEQUENCE</scope>
    <source>
        <strain evidence="2">SGP5-SGP5p</strain>
        <tissue evidence="2">Aerial part</tissue>
    </source>
</reference>
<proteinExistence type="predicted"/>
<protein>
    <submittedName>
        <fullName evidence="2">Uncharacterized protein</fullName>
    </submittedName>
</protein>
<gene>
    <name evidence="2" type="ORF">Cgig2_002691</name>
</gene>
<sequence length="280" mass="31514">MKSGGLRTLRVTDPVITVQSVTPLLALETPASDSKKFGGKFKTFRERAPVNLDKMKAVFLSTHATSEMSFQPVMVASRSKPNRKDQNVLSDLKEHMGDGDEANEDVFNEAVQLIPAAESHSLSRSAHTRSRKHRSEGGSSKRDAQIQHALVVLRMREEARAQPQPSIYQEVLTKLREHPGIAITRLDFIFEVMEYIRCEKDAKYFILFDNDDVRRYLQVRGMDDDEERVVNTLLLYALGQSSSHQAPSAQQRLPKMIGGESGAKFIHLVISKSKSRASYN</sequence>
<name>A0A9Q1GK96_9CARY</name>
<evidence type="ECO:0000313" key="3">
    <source>
        <dbReference type="Proteomes" id="UP001153076"/>
    </source>
</evidence>
<evidence type="ECO:0000313" key="2">
    <source>
        <dbReference type="EMBL" id="KAJ8422707.1"/>
    </source>
</evidence>
<comment type="caution">
    <text evidence="2">The sequence shown here is derived from an EMBL/GenBank/DDBJ whole genome shotgun (WGS) entry which is preliminary data.</text>
</comment>